<dbReference type="GO" id="GO:0016020">
    <property type="term" value="C:membrane"/>
    <property type="evidence" value="ECO:0007669"/>
    <property type="project" value="UniProtKB-SubCell"/>
</dbReference>
<feature type="transmembrane region" description="Helical" evidence="7">
    <location>
        <begin position="200"/>
        <end position="222"/>
    </location>
</feature>
<keyword evidence="10" id="KW-1185">Reference proteome</keyword>
<dbReference type="InterPro" id="IPR020846">
    <property type="entry name" value="MFS_dom"/>
</dbReference>
<evidence type="ECO:0000256" key="4">
    <source>
        <dbReference type="ARBA" id="ARBA00022847"/>
    </source>
</evidence>
<comment type="caution">
    <text evidence="9">The sequence shown here is derived from an EMBL/GenBank/DDBJ whole genome shotgun (WGS) entry which is preliminary data.</text>
</comment>
<dbReference type="InterPro" id="IPR011701">
    <property type="entry name" value="MFS"/>
</dbReference>
<reference evidence="9 10" key="1">
    <citation type="submission" date="2023-11" db="EMBL/GenBank/DDBJ databases">
        <authorList>
            <person name="Okamura Y."/>
        </authorList>
    </citation>
    <scope>NUCLEOTIDE SEQUENCE [LARGE SCALE GENOMIC DNA]</scope>
</reference>
<comment type="subcellular location">
    <subcellularLocation>
        <location evidence="1">Membrane</location>
        <topology evidence="1">Multi-pass membrane protein</topology>
    </subcellularLocation>
</comment>
<evidence type="ECO:0000256" key="5">
    <source>
        <dbReference type="ARBA" id="ARBA00022989"/>
    </source>
</evidence>
<dbReference type="GO" id="GO:0015293">
    <property type="term" value="F:symporter activity"/>
    <property type="evidence" value="ECO:0007669"/>
    <property type="project" value="UniProtKB-KW"/>
</dbReference>
<dbReference type="EMBL" id="CAVLEF010000278">
    <property type="protein sequence ID" value="CAK1554560.1"/>
    <property type="molecule type" value="Genomic_DNA"/>
</dbReference>
<feature type="transmembrane region" description="Helical" evidence="7">
    <location>
        <begin position="36"/>
        <end position="60"/>
    </location>
</feature>
<feature type="transmembrane region" description="Helical" evidence="7">
    <location>
        <begin position="135"/>
        <end position="156"/>
    </location>
</feature>
<feature type="transmembrane region" description="Helical" evidence="7">
    <location>
        <begin position="431"/>
        <end position="453"/>
    </location>
</feature>
<feature type="transmembrane region" description="Helical" evidence="7">
    <location>
        <begin position="108"/>
        <end position="128"/>
    </location>
</feature>
<dbReference type="SUPFAM" id="SSF103473">
    <property type="entry name" value="MFS general substrate transporter"/>
    <property type="match status" value="1"/>
</dbReference>
<evidence type="ECO:0000313" key="9">
    <source>
        <dbReference type="EMBL" id="CAK1554560.1"/>
    </source>
</evidence>
<protein>
    <recommendedName>
        <fullName evidence="8">Major facilitator superfamily (MFS) profile domain-containing protein</fullName>
    </recommendedName>
</protein>
<keyword evidence="4" id="KW-0769">Symport</keyword>
<evidence type="ECO:0000256" key="6">
    <source>
        <dbReference type="ARBA" id="ARBA00023136"/>
    </source>
</evidence>
<dbReference type="PROSITE" id="PS50850">
    <property type="entry name" value="MFS"/>
    <property type="match status" value="1"/>
</dbReference>
<keyword evidence="2" id="KW-0813">Transport</keyword>
<feature type="transmembrane region" description="Helical" evidence="7">
    <location>
        <begin position="390"/>
        <end position="410"/>
    </location>
</feature>
<sequence length="510" mass="56595">MTEKEYTKIPTKELEHDPEPNPVLPKYGYGVRHLQAFLAFLTLAFAYLARAHLGVTIVAMTNEIENNTLYNHTEPTIQAVLNNTEVNLESSEWNIYRTYRWPKSTQEIALSSFFMGYFIMTFLSGIICQKWGGKIPLQIAMLVNGVVSILSPWAIAWGDWKALAACRVIQGLSQGGMLPGIHTLLANWVPLSERGSLSSYVYTGSGFGTVIGFQFSGLLAYSRFGWPSTFWAVGLLCLFGFTLFSIFGSATPGDHKTISEEEKNYIIGRSGEGTQTQPSVPWKTILTSKHVLANFVSHIGNVLCFTFYFMQVPTYMFAILKVNIRNSGLLSSLPYIFFMMMSMLSGNISDALINKKVMTTKSVRRLANTIASTIPAISLCLVSYTENVNLALMCFVIALGAQAVMHSGWIRPAREALMDERVNYIDLSPNYSGVLMAVGNGLANLAVLVLPVMVSNIVTDVTNQVQWRITLFIMAGITLLTNIVFVIFISTDVQPWNEVKHEAEDATQKS</sequence>
<keyword evidence="3 7" id="KW-0812">Transmembrane</keyword>
<feature type="transmembrane region" description="Helical" evidence="7">
    <location>
        <begin position="332"/>
        <end position="353"/>
    </location>
</feature>
<dbReference type="InterPro" id="IPR050382">
    <property type="entry name" value="MFS_Na/Anion_cotransporter"/>
</dbReference>
<dbReference type="Proteomes" id="UP001497472">
    <property type="component" value="Unassembled WGS sequence"/>
</dbReference>
<dbReference type="PANTHER" id="PTHR11662">
    <property type="entry name" value="SOLUTE CARRIER FAMILY 17"/>
    <property type="match status" value="1"/>
</dbReference>
<evidence type="ECO:0000256" key="3">
    <source>
        <dbReference type="ARBA" id="ARBA00022692"/>
    </source>
</evidence>
<feature type="transmembrane region" description="Helical" evidence="7">
    <location>
        <begin position="291"/>
        <end position="312"/>
    </location>
</feature>
<proteinExistence type="predicted"/>
<keyword evidence="5 7" id="KW-1133">Transmembrane helix</keyword>
<organism evidence="9 10">
    <name type="scientific">Leptosia nina</name>
    <dbReference type="NCBI Taxonomy" id="320188"/>
    <lineage>
        <taxon>Eukaryota</taxon>
        <taxon>Metazoa</taxon>
        <taxon>Ecdysozoa</taxon>
        <taxon>Arthropoda</taxon>
        <taxon>Hexapoda</taxon>
        <taxon>Insecta</taxon>
        <taxon>Pterygota</taxon>
        <taxon>Neoptera</taxon>
        <taxon>Endopterygota</taxon>
        <taxon>Lepidoptera</taxon>
        <taxon>Glossata</taxon>
        <taxon>Ditrysia</taxon>
        <taxon>Papilionoidea</taxon>
        <taxon>Pieridae</taxon>
        <taxon>Pierinae</taxon>
        <taxon>Leptosia</taxon>
    </lineage>
</organism>
<evidence type="ECO:0000259" key="8">
    <source>
        <dbReference type="PROSITE" id="PS50850"/>
    </source>
</evidence>
<evidence type="ECO:0000313" key="10">
    <source>
        <dbReference type="Proteomes" id="UP001497472"/>
    </source>
</evidence>
<evidence type="ECO:0000256" key="2">
    <source>
        <dbReference type="ARBA" id="ARBA00022448"/>
    </source>
</evidence>
<feature type="domain" description="Major facilitator superfamily (MFS) profile" evidence="8">
    <location>
        <begin position="42"/>
        <end position="494"/>
    </location>
</feature>
<evidence type="ECO:0000256" key="1">
    <source>
        <dbReference type="ARBA" id="ARBA00004141"/>
    </source>
</evidence>
<dbReference type="Gene3D" id="1.20.1250.20">
    <property type="entry name" value="MFS general substrate transporter like domains"/>
    <property type="match status" value="2"/>
</dbReference>
<accession>A0AAV1JYE6</accession>
<feature type="transmembrane region" description="Helical" evidence="7">
    <location>
        <begin position="228"/>
        <end position="247"/>
    </location>
</feature>
<dbReference type="FunFam" id="1.20.1250.20:FF:000003">
    <property type="entry name" value="Solute carrier family 17 member 3"/>
    <property type="match status" value="1"/>
</dbReference>
<dbReference type="GO" id="GO:0006820">
    <property type="term" value="P:monoatomic anion transport"/>
    <property type="evidence" value="ECO:0007669"/>
    <property type="project" value="TreeGrafter"/>
</dbReference>
<name>A0AAV1JYE6_9NEOP</name>
<keyword evidence="6 7" id="KW-0472">Membrane</keyword>
<feature type="transmembrane region" description="Helical" evidence="7">
    <location>
        <begin position="465"/>
        <end position="489"/>
    </location>
</feature>
<dbReference type="Pfam" id="PF07690">
    <property type="entry name" value="MFS_1"/>
    <property type="match status" value="1"/>
</dbReference>
<dbReference type="PANTHER" id="PTHR11662:SF280">
    <property type="entry name" value="FI21844P1-RELATED"/>
    <property type="match status" value="1"/>
</dbReference>
<dbReference type="InterPro" id="IPR036259">
    <property type="entry name" value="MFS_trans_sf"/>
</dbReference>
<dbReference type="AlphaFoldDB" id="A0AAV1JYE6"/>
<evidence type="ECO:0000256" key="7">
    <source>
        <dbReference type="SAM" id="Phobius"/>
    </source>
</evidence>
<gene>
    <name evidence="9" type="ORF">LNINA_LOCUS13467</name>
</gene>